<organism evidence="3 4">
    <name type="scientific">Abeliophyllum distichum</name>
    <dbReference type="NCBI Taxonomy" id="126358"/>
    <lineage>
        <taxon>Eukaryota</taxon>
        <taxon>Viridiplantae</taxon>
        <taxon>Streptophyta</taxon>
        <taxon>Embryophyta</taxon>
        <taxon>Tracheophyta</taxon>
        <taxon>Spermatophyta</taxon>
        <taxon>Magnoliopsida</taxon>
        <taxon>eudicotyledons</taxon>
        <taxon>Gunneridae</taxon>
        <taxon>Pentapetalae</taxon>
        <taxon>asterids</taxon>
        <taxon>lamiids</taxon>
        <taxon>Lamiales</taxon>
        <taxon>Oleaceae</taxon>
        <taxon>Forsythieae</taxon>
        <taxon>Abeliophyllum</taxon>
    </lineage>
</organism>
<dbReference type="InterPro" id="IPR040389">
    <property type="entry name" value="SMR"/>
</dbReference>
<dbReference type="GO" id="GO:0004860">
    <property type="term" value="F:protein kinase inhibitor activity"/>
    <property type="evidence" value="ECO:0007669"/>
    <property type="project" value="UniProtKB-KW"/>
</dbReference>
<dbReference type="PANTHER" id="PTHR33142">
    <property type="entry name" value="CYCLIN-DEPENDENT PROTEIN KINASE INHIBITOR SMR13"/>
    <property type="match status" value="1"/>
</dbReference>
<keyword evidence="1" id="KW-0649">Protein kinase inhibitor</keyword>
<evidence type="ECO:0000313" key="4">
    <source>
        <dbReference type="Proteomes" id="UP001604336"/>
    </source>
</evidence>
<dbReference type="PANTHER" id="PTHR33142:SF40">
    <property type="entry name" value="CYCLIN-DEPENDENT PROTEIN KINASE INHIBITOR SMR6"/>
    <property type="match status" value="1"/>
</dbReference>
<dbReference type="AlphaFoldDB" id="A0ABD1SXM5"/>
<keyword evidence="4" id="KW-1185">Reference proteome</keyword>
<keyword evidence="2" id="KW-0131">Cell cycle</keyword>
<evidence type="ECO:0000256" key="2">
    <source>
        <dbReference type="ARBA" id="ARBA00023306"/>
    </source>
</evidence>
<evidence type="ECO:0000313" key="3">
    <source>
        <dbReference type="EMBL" id="KAL2505212.1"/>
    </source>
</evidence>
<dbReference type="Proteomes" id="UP001604336">
    <property type="component" value="Unassembled WGS sequence"/>
</dbReference>
<proteinExistence type="predicted"/>
<accession>A0ABD1SXM5</accession>
<evidence type="ECO:0000256" key="1">
    <source>
        <dbReference type="ARBA" id="ARBA00023013"/>
    </source>
</evidence>
<reference evidence="4" key="1">
    <citation type="submission" date="2024-07" db="EMBL/GenBank/DDBJ databases">
        <title>Two chromosome-level genome assemblies of Korean endemic species Abeliophyllum distichum and Forsythia ovata (Oleaceae).</title>
        <authorList>
            <person name="Jang H."/>
        </authorList>
    </citation>
    <scope>NUCLEOTIDE SEQUENCE [LARGE SCALE GENOMIC DNA]</scope>
</reference>
<comment type="caution">
    <text evidence="3">The sequence shown here is derived from an EMBL/GenBank/DDBJ whole genome shotgun (WGS) entry which is preliminary data.</text>
</comment>
<dbReference type="EMBL" id="JBFOLK010000006">
    <property type="protein sequence ID" value="KAL2505212.1"/>
    <property type="molecule type" value="Genomic_DNA"/>
</dbReference>
<sequence>MGVTKKQGGKESEAKKWVIAGIGIRPPLKSISTKPKEGCEDYDECSTTPTARESKIPEIFYCPPAPRKQRPSSKCHFNDVQFFHPPDLESVFILRTERTK</sequence>
<gene>
    <name evidence="3" type="ORF">Adt_20833</name>
</gene>
<name>A0ABD1SXM5_9LAMI</name>
<protein>
    <recommendedName>
        <fullName evidence="5">Cyclin-dependent protein kinase inhibitor SMR6</fullName>
    </recommendedName>
</protein>
<evidence type="ECO:0008006" key="5">
    <source>
        <dbReference type="Google" id="ProtNLM"/>
    </source>
</evidence>